<keyword evidence="4" id="KW-0282">Flagellum</keyword>
<proteinExistence type="predicted"/>
<dbReference type="NCBIfam" id="NF001995">
    <property type="entry name" value="PRK00794.1-1"/>
    <property type="match status" value="1"/>
</dbReference>
<keyword evidence="3" id="KW-0694">RNA-binding</keyword>
<dbReference type="Proteomes" id="UP000203464">
    <property type="component" value="Unassembled WGS sequence"/>
</dbReference>
<dbReference type="GO" id="GO:0048027">
    <property type="term" value="F:mRNA 5'-UTR binding"/>
    <property type="evidence" value="ECO:0007669"/>
    <property type="project" value="InterPro"/>
</dbReference>
<evidence type="ECO:0000313" key="5">
    <source>
        <dbReference type="Proteomes" id="UP000203464"/>
    </source>
</evidence>
<gene>
    <name evidence="4" type="ORF">OCA8868_02348</name>
</gene>
<dbReference type="Pfam" id="PF07378">
    <property type="entry name" value="FlbT"/>
    <property type="match status" value="1"/>
</dbReference>
<keyword evidence="4" id="KW-0966">Cell projection</keyword>
<dbReference type="InterPro" id="IPR009967">
    <property type="entry name" value="Flagellum_FlbT"/>
</dbReference>
<keyword evidence="4" id="KW-0969">Cilium</keyword>
<dbReference type="OrthoDB" id="8561314at2"/>
<dbReference type="GO" id="GO:0044781">
    <property type="term" value="P:bacterial-type flagellum organization"/>
    <property type="evidence" value="ECO:0007669"/>
    <property type="project" value="UniProtKB-KW"/>
</dbReference>
<protein>
    <submittedName>
        <fullName evidence="4">Flagellar biosynthesis repressor FlbT</fullName>
    </submittedName>
</protein>
<keyword evidence="5" id="KW-1185">Reference proteome</keyword>
<dbReference type="RefSeq" id="WP_093996799.1">
    <property type="nucleotide sequence ID" value="NZ_FXYD01000003.1"/>
</dbReference>
<reference evidence="5" key="1">
    <citation type="submission" date="2017-05" db="EMBL/GenBank/DDBJ databases">
        <authorList>
            <person name="Rodrigo-Torres L."/>
            <person name="Arahal R. D."/>
            <person name="Lucena T."/>
        </authorList>
    </citation>
    <scope>NUCLEOTIDE SEQUENCE [LARGE SCALE GENOMIC DNA]</scope>
    <source>
        <strain evidence="5">CECT 8868</strain>
    </source>
</reference>
<evidence type="ECO:0000256" key="2">
    <source>
        <dbReference type="ARBA" id="ARBA00022795"/>
    </source>
</evidence>
<organism evidence="4 5">
    <name type="scientific">Octadecabacter ascidiaceicola</name>
    <dbReference type="NCBI Taxonomy" id="1655543"/>
    <lineage>
        <taxon>Bacteria</taxon>
        <taxon>Pseudomonadati</taxon>
        <taxon>Pseudomonadota</taxon>
        <taxon>Alphaproteobacteria</taxon>
        <taxon>Rhodobacterales</taxon>
        <taxon>Roseobacteraceae</taxon>
        <taxon>Octadecabacter</taxon>
    </lineage>
</organism>
<dbReference type="AlphaFoldDB" id="A0A238KD32"/>
<keyword evidence="1" id="KW-0678">Repressor</keyword>
<dbReference type="EMBL" id="FXYD01000003">
    <property type="protein sequence ID" value="SMX40314.1"/>
    <property type="molecule type" value="Genomic_DNA"/>
</dbReference>
<keyword evidence="2" id="KW-1005">Bacterial flagellum biogenesis</keyword>
<sequence length="136" mass="15281">MSGLVLKLGPKERVLVNGAVIENGDRRSRLSILTPNANILRLRDAIRPGEVNTPVRRVCYIAQLILSGDADIEEGRIQLMRGVEQLSQALSDDDSRQQLSDATEAFLEGEFYRGLKRLRSLLPREERLMASRPRPS</sequence>
<name>A0A238KD32_9RHOB</name>
<dbReference type="GO" id="GO:1902209">
    <property type="term" value="P:negative regulation of bacterial-type flagellum assembly"/>
    <property type="evidence" value="ECO:0007669"/>
    <property type="project" value="InterPro"/>
</dbReference>
<evidence type="ECO:0000313" key="4">
    <source>
        <dbReference type="EMBL" id="SMX40314.1"/>
    </source>
</evidence>
<evidence type="ECO:0000256" key="3">
    <source>
        <dbReference type="ARBA" id="ARBA00022884"/>
    </source>
</evidence>
<accession>A0A238KD32</accession>
<dbReference type="GO" id="GO:0006402">
    <property type="term" value="P:mRNA catabolic process"/>
    <property type="evidence" value="ECO:0007669"/>
    <property type="project" value="InterPro"/>
</dbReference>
<evidence type="ECO:0000256" key="1">
    <source>
        <dbReference type="ARBA" id="ARBA00022491"/>
    </source>
</evidence>